<dbReference type="GO" id="GO:0006824">
    <property type="term" value="P:cobalt ion transport"/>
    <property type="evidence" value="ECO:0007669"/>
    <property type="project" value="InterPro"/>
</dbReference>
<dbReference type="STRING" id="146817.SAMN04488502_105135"/>
<keyword evidence="8" id="KW-1185">Reference proteome</keyword>
<organism evidence="7 8">
    <name type="scientific">Dendrosporobacter quercicolus</name>
    <dbReference type="NCBI Taxonomy" id="146817"/>
    <lineage>
        <taxon>Bacteria</taxon>
        <taxon>Bacillati</taxon>
        <taxon>Bacillota</taxon>
        <taxon>Negativicutes</taxon>
        <taxon>Selenomonadales</taxon>
        <taxon>Sporomusaceae</taxon>
        <taxon>Dendrosporobacter</taxon>
    </lineage>
</organism>
<sequence length="270" mass="30026">MLKLAAHLLDLRQLDELAAQQTFIHRLTGSAKVLTTIVFVLAVTSFSKYELSGLTPFFFYPIILISLGNLPYSSILKRLLAAAPFIVGIGLFNPLLDQTALAALGPVIISGGWISFLSIVLKLALTVSAALILVATTGLNSIGLALLRLGAPKPLVVQLLFMYRYLQVLIEEVYRLTLAYQLRAPARKGIHYQAWGSLPGQLLLRTLERAKRIYQAMLCRGFDGEIRLLHTGVWQRRDTLYLAGWSSFFILCRFANIPQALGRLLLEVFK</sequence>
<reference evidence="7 8" key="1">
    <citation type="submission" date="2016-10" db="EMBL/GenBank/DDBJ databases">
        <authorList>
            <person name="de Groot N.N."/>
        </authorList>
    </citation>
    <scope>NUCLEOTIDE SEQUENCE [LARGE SCALE GENOMIC DNA]</scope>
    <source>
        <strain evidence="7 8">DSM 1736</strain>
    </source>
</reference>
<evidence type="ECO:0000256" key="4">
    <source>
        <dbReference type="ARBA" id="ARBA00022989"/>
    </source>
</evidence>
<evidence type="ECO:0000256" key="6">
    <source>
        <dbReference type="SAM" id="Phobius"/>
    </source>
</evidence>
<dbReference type="InterPro" id="IPR012809">
    <property type="entry name" value="ECF_CbiQ"/>
</dbReference>
<evidence type="ECO:0000313" key="7">
    <source>
        <dbReference type="EMBL" id="SDM52826.1"/>
    </source>
</evidence>
<feature type="transmembrane region" description="Helical" evidence="6">
    <location>
        <begin position="29"/>
        <end position="47"/>
    </location>
</feature>
<dbReference type="Proteomes" id="UP000214880">
    <property type="component" value="Unassembled WGS sequence"/>
</dbReference>
<dbReference type="RefSeq" id="WP_092073012.1">
    <property type="nucleotide sequence ID" value="NZ_FNHB01000005.1"/>
</dbReference>
<dbReference type="GO" id="GO:0043190">
    <property type="term" value="C:ATP-binding cassette (ABC) transporter complex"/>
    <property type="evidence" value="ECO:0007669"/>
    <property type="project" value="InterPro"/>
</dbReference>
<feature type="transmembrane region" description="Helical" evidence="6">
    <location>
        <begin position="102"/>
        <end position="121"/>
    </location>
</feature>
<feature type="transmembrane region" description="Helical" evidence="6">
    <location>
        <begin position="128"/>
        <end position="149"/>
    </location>
</feature>
<evidence type="ECO:0000256" key="2">
    <source>
        <dbReference type="ARBA" id="ARBA00022475"/>
    </source>
</evidence>
<name>A0A1G9TYT2_9FIRM</name>
<feature type="transmembrane region" description="Helical" evidence="6">
    <location>
        <begin position="79"/>
        <end position="96"/>
    </location>
</feature>
<keyword evidence="3 6" id="KW-0812">Transmembrane</keyword>
<comment type="subcellular location">
    <subcellularLocation>
        <location evidence="1">Cell membrane</location>
        <topology evidence="1">Multi-pass membrane protein</topology>
    </subcellularLocation>
</comment>
<evidence type="ECO:0000256" key="1">
    <source>
        <dbReference type="ARBA" id="ARBA00004651"/>
    </source>
</evidence>
<dbReference type="NCBIfam" id="TIGR02454">
    <property type="entry name" value="ECF_T_CbiQ"/>
    <property type="match status" value="1"/>
</dbReference>
<dbReference type="PANTHER" id="PTHR34857">
    <property type="entry name" value="SLL0384 PROTEIN"/>
    <property type="match status" value="1"/>
</dbReference>
<dbReference type="AlphaFoldDB" id="A0A1G9TYT2"/>
<protein>
    <submittedName>
        <fullName evidence="7">Cobalt/nickel transport system permease protein</fullName>
    </submittedName>
</protein>
<keyword evidence="2" id="KW-1003">Cell membrane</keyword>
<evidence type="ECO:0000313" key="8">
    <source>
        <dbReference type="Proteomes" id="UP000214880"/>
    </source>
</evidence>
<dbReference type="InterPro" id="IPR003339">
    <property type="entry name" value="ABC/ECF_trnsptr_transmembrane"/>
</dbReference>
<dbReference type="EMBL" id="FNHB01000005">
    <property type="protein sequence ID" value="SDM52826.1"/>
    <property type="molecule type" value="Genomic_DNA"/>
</dbReference>
<keyword evidence="5 6" id="KW-0472">Membrane</keyword>
<feature type="transmembrane region" description="Helical" evidence="6">
    <location>
        <begin position="53"/>
        <end position="72"/>
    </location>
</feature>
<dbReference type="CDD" id="cd16914">
    <property type="entry name" value="EcfT"/>
    <property type="match status" value="1"/>
</dbReference>
<dbReference type="InterPro" id="IPR051611">
    <property type="entry name" value="ECF_transporter_component"/>
</dbReference>
<dbReference type="Pfam" id="PF02361">
    <property type="entry name" value="CbiQ"/>
    <property type="match status" value="1"/>
</dbReference>
<accession>A0A1G9TYT2</accession>
<proteinExistence type="predicted"/>
<gene>
    <name evidence="7" type="ORF">SAMN04488502_105135</name>
</gene>
<dbReference type="OrthoDB" id="8585740at2"/>
<keyword evidence="4 6" id="KW-1133">Transmembrane helix</keyword>
<evidence type="ECO:0000256" key="5">
    <source>
        <dbReference type="ARBA" id="ARBA00023136"/>
    </source>
</evidence>
<dbReference type="PANTHER" id="PTHR34857:SF2">
    <property type="entry name" value="SLL0384 PROTEIN"/>
    <property type="match status" value="1"/>
</dbReference>
<evidence type="ECO:0000256" key="3">
    <source>
        <dbReference type="ARBA" id="ARBA00022692"/>
    </source>
</evidence>